<evidence type="ECO:0000313" key="4">
    <source>
        <dbReference type="EMBL" id="GMH74285.1"/>
    </source>
</evidence>
<name>A0A9W7EDQ5_9STRA</name>
<dbReference type="AlphaFoldDB" id="A0A9W7EDQ5"/>
<dbReference type="Pfam" id="PF00887">
    <property type="entry name" value="ACBP"/>
    <property type="match status" value="1"/>
</dbReference>
<reference evidence="5" key="1">
    <citation type="journal article" date="2023" name="Commun. Biol.">
        <title>Genome analysis of Parmales, the sister group of diatoms, reveals the evolutionary specialization of diatoms from phago-mixotrophs to photoautotrophs.</title>
        <authorList>
            <person name="Ban H."/>
            <person name="Sato S."/>
            <person name="Yoshikawa S."/>
            <person name="Yamada K."/>
            <person name="Nakamura Y."/>
            <person name="Ichinomiya M."/>
            <person name="Sato N."/>
            <person name="Blanc-Mathieu R."/>
            <person name="Endo H."/>
            <person name="Kuwata A."/>
            <person name="Ogata H."/>
        </authorList>
    </citation>
    <scope>NUCLEOTIDE SEQUENCE [LARGE SCALE GENOMIC DNA]</scope>
</reference>
<gene>
    <name evidence="4" type="ORF">TL16_g06423</name>
</gene>
<dbReference type="GO" id="GO:0000062">
    <property type="term" value="F:fatty-acyl-CoA binding"/>
    <property type="evidence" value="ECO:0007669"/>
    <property type="project" value="InterPro"/>
</dbReference>
<dbReference type="InterPro" id="IPR000582">
    <property type="entry name" value="Acyl-CoA-binding_protein"/>
</dbReference>
<dbReference type="EMBL" id="BLQM01000194">
    <property type="protein sequence ID" value="GMH74285.1"/>
    <property type="molecule type" value="Genomic_DNA"/>
</dbReference>
<evidence type="ECO:0000256" key="1">
    <source>
        <dbReference type="ARBA" id="ARBA00005567"/>
    </source>
</evidence>
<dbReference type="PANTHER" id="PTHR23310">
    <property type="entry name" value="ACYL-COA-BINDING PROTEIN, ACBP"/>
    <property type="match status" value="1"/>
</dbReference>
<comment type="caution">
    <text evidence="4">The sequence shown here is derived from an EMBL/GenBank/DDBJ whole genome shotgun (WGS) entry which is preliminary data.</text>
</comment>
<comment type="similarity">
    <text evidence="1">Belongs to the ACBP family.</text>
</comment>
<dbReference type="GO" id="GO:0006631">
    <property type="term" value="P:fatty acid metabolic process"/>
    <property type="evidence" value="ECO:0007669"/>
    <property type="project" value="TreeGrafter"/>
</dbReference>
<evidence type="ECO:0000313" key="5">
    <source>
        <dbReference type="Proteomes" id="UP001162640"/>
    </source>
</evidence>
<evidence type="ECO:0000256" key="2">
    <source>
        <dbReference type="ARBA" id="ARBA00023121"/>
    </source>
</evidence>
<dbReference type="Gene3D" id="1.20.80.10">
    <property type="match status" value="1"/>
</dbReference>
<dbReference type="SUPFAM" id="SSF47027">
    <property type="entry name" value="Acyl-CoA binding protein"/>
    <property type="match status" value="1"/>
</dbReference>
<organism evidence="4 5">
    <name type="scientific">Triparma laevis f. inornata</name>
    <dbReference type="NCBI Taxonomy" id="1714386"/>
    <lineage>
        <taxon>Eukaryota</taxon>
        <taxon>Sar</taxon>
        <taxon>Stramenopiles</taxon>
        <taxon>Ochrophyta</taxon>
        <taxon>Bolidophyceae</taxon>
        <taxon>Parmales</taxon>
        <taxon>Triparmaceae</taxon>
        <taxon>Triparma</taxon>
    </lineage>
</organism>
<feature type="domain" description="ACB" evidence="3">
    <location>
        <begin position="5"/>
        <end position="95"/>
    </location>
</feature>
<dbReference type="PROSITE" id="PS51228">
    <property type="entry name" value="ACB_2"/>
    <property type="match status" value="1"/>
</dbReference>
<evidence type="ECO:0000259" key="3">
    <source>
        <dbReference type="PROSITE" id="PS51228"/>
    </source>
</evidence>
<dbReference type="InterPro" id="IPR035984">
    <property type="entry name" value="Acyl-CoA-binding_sf"/>
</dbReference>
<dbReference type="PRINTS" id="PR00689">
    <property type="entry name" value="ACOABINDINGP"/>
</dbReference>
<dbReference type="InterPro" id="IPR014352">
    <property type="entry name" value="FERM/acyl-CoA-bd_prot_sf"/>
</dbReference>
<dbReference type="Proteomes" id="UP001162640">
    <property type="component" value="Unassembled WGS sequence"/>
</dbReference>
<protein>
    <recommendedName>
        <fullName evidence="3">ACB domain-containing protein</fullName>
    </recommendedName>
</protein>
<accession>A0A9W7EDQ5</accession>
<keyword evidence="2" id="KW-0446">Lipid-binding</keyword>
<proteinExistence type="inferred from homology"/>
<dbReference type="PANTHER" id="PTHR23310:SF62">
    <property type="entry name" value="ACYL-COA BINDING PROTEIN 1, ISOFORM A"/>
    <property type="match status" value="1"/>
</dbReference>
<sequence length="160" mass="17637">MPDVTSTNFLSAVSFVNARAGTDLQITDDAKLDLYALFKQATAGDAQDKDRPNIFGGVVKRAKWDAWKQHKGMARNAAKDEYVSLVQGFGAGFEPEGRVLRRRRSSVSMSSVRSFGSLNNLSTAAASKEKQQVPPDYSKLDREALVKELELLQSEVAKLR</sequence>